<organism evidence="2 3">
    <name type="scientific">Saguinus oedipus</name>
    <name type="common">Cotton-top tamarin</name>
    <name type="synonym">Oedipomidas oedipus</name>
    <dbReference type="NCBI Taxonomy" id="9490"/>
    <lineage>
        <taxon>Eukaryota</taxon>
        <taxon>Metazoa</taxon>
        <taxon>Chordata</taxon>
        <taxon>Craniata</taxon>
        <taxon>Vertebrata</taxon>
        <taxon>Euteleostomi</taxon>
        <taxon>Mammalia</taxon>
        <taxon>Eutheria</taxon>
        <taxon>Euarchontoglires</taxon>
        <taxon>Primates</taxon>
        <taxon>Haplorrhini</taxon>
        <taxon>Platyrrhini</taxon>
        <taxon>Cebidae</taxon>
        <taxon>Callitrichinae</taxon>
        <taxon>Saguinus</taxon>
    </lineage>
</organism>
<comment type="caution">
    <text evidence="2">The sequence shown here is derived from an EMBL/GenBank/DDBJ whole genome shotgun (WGS) entry which is preliminary data.</text>
</comment>
<feature type="region of interest" description="Disordered" evidence="1">
    <location>
        <begin position="1"/>
        <end position="151"/>
    </location>
</feature>
<accession>A0ABQ9VEY0</accession>
<dbReference type="Proteomes" id="UP001266305">
    <property type="component" value="Unassembled WGS sequence"/>
</dbReference>
<feature type="compositionally biased region" description="Polar residues" evidence="1">
    <location>
        <begin position="43"/>
        <end position="63"/>
    </location>
</feature>
<evidence type="ECO:0000313" key="2">
    <source>
        <dbReference type="EMBL" id="KAK2107821.1"/>
    </source>
</evidence>
<evidence type="ECO:0000313" key="3">
    <source>
        <dbReference type="Proteomes" id="UP001266305"/>
    </source>
</evidence>
<sequence length="151" mass="16094">MTPARTPQGGHRPAQPVRQGKRPVQRPNRFSTKPEAGPESGDLASSSTEKNDQNAEATCTRSPGPQGLVWSALHSPAQPSAGSGLSPPAPPPRPARRPLSHPRPQGPPQSRQPRGSPAREAPPVFRPRATLLSQPRLRPPSSGTKRRCEAT</sequence>
<dbReference type="EMBL" id="JASSZA010000006">
    <property type="protein sequence ID" value="KAK2107821.1"/>
    <property type="molecule type" value="Genomic_DNA"/>
</dbReference>
<protein>
    <submittedName>
        <fullName evidence="2">Uncharacterized protein</fullName>
    </submittedName>
</protein>
<evidence type="ECO:0000256" key="1">
    <source>
        <dbReference type="SAM" id="MobiDB-lite"/>
    </source>
</evidence>
<gene>
    <name evidence="2" type="ORF">P7K49_012986</name>
</gene>
<proteinExistence type="predicted"/>
<feature type="compositionally biased region" description="Low complexity" evidence="1">
    <location>
        <begin position="75"/>
        <end position="86"/>
    </location>
</feature>
<reference evidence="2 3" key="1">
    <citation type="submission" date="2023-05" db="EMBL/GenBank/DDBJ databases">
        <title>B98-5 Cell Line De Novo Hybrid Assembly: An Optical Mapping Approach.</title>
        <authorList>
            <person name="Kananen K."/>
            <person name="Auerbach J.A."/>
            <person name="Kautto E."/>
            <person name="Blachly J.S."/>
        </authorList>
    </citation>
    <scope>NUCLEOTIDE SEQUENCE [LARGE SCALE GENOMIC DNA]</scope>
    <source>
        <strain evidence="2">B95-8</strain>
        <tissue evidence="2">Cell line</tissue>
    </source>
</reference>
<name>A0ABQ9VEY0_SAGOE</name>
<keyword evidence="3" id="KW-1185">Reference proteome</keyword>